<feature type="compositionally biased region" description="Low complexity" evidence="13">
    <location>
        <begin position="612"/>
        <end position="622"/>
    </location>
</feature>
<evidence type="ECO:0000256" key="10">
    <source>
        <dbReference type="ARBA" id="ARBA00023163"/>
    </source>
</evidence>
<dbReference type="PANTHER" id="PTHR16515">
    <property type="entry name" value="PR DOMAIN ZINC FINGER PROTEIN"/>
    <property type="match status" value="1"/>
</dbReference>
<organism evidence="15 16">
    <name type="scientific">Pomacea canaliculata</name>
    <name type="common">Golden apple snail</name>
    <dbReference type="NCBI Taxonomy" id="400727"/>
    <lineage>
        <taxon>Eukaryota</taxon>
        <taxon>Metazoa</taxon>
        <taxon>Spiralia</taxon>
        <taxon>Lophotrochozoa</taxon>
        <taxon>Mollusca</taxon>
        <taxon>Gastropoda</taxon>
        <taxon>Caenogastropoda</taxon>
        <taxon>Architaenioglossa</taxon>
        <taxon>Ampullarioidea</taxon>
        <taxon>Ampullariidae</taxon>
        <taxon>Pomacea</taxon>
    </lineage>
</organism>
<dbReference type="FunFam" id="3.30.160.60:FF:002288">
    <property type="entry name" value="Zinc finger protein 700"/>
    <property type="match status" value="1"/>
</dbReference>
<dbReference type="EMBL" id="PZQS01000002">
    <property type="protein sequence ID" value="PVD36415.1"/>
    <property type="molecule type" value="Genomic_DNA"/>
</dbReference>
<gene>
    <name evidence="15" type="ORF">C0Q70_03398</name>
</gene>
<name>A0A2T7PSM4_POMCA</name>
<feature type="domain" description="C2H2-type" evidence="14">
    <location>
        <begin position="555"/>
        <end position="582"/>
    </location>
</feature>
<dbReference type="InterPro" id="IPR013087">
    <property type="entry name" value="Znf_C2H2_type"/>
</dbReference>
<evidence type="ECO:0000256" key="2">
    <source>
        <dbReference type="ARBA" id="ARBA00004123"/>
    </source>
</evidence>
<accession>A0A2T7PSM4</accession>
<dbReference type="InterPro" id="IPR050331">
    <property type="entry name" value="Zinc_finger"/>
</dbReference>
<protein>
    <recommendedName>
        <fullName evidence="14">C2H2-type domain-containing protein</fullName>
    </recommendedName>
</protein>
<keyword evidence="10" id="KW-0804">Transcription</keyword>
<proteinExistence type="inferred from homology"/>
<evidence type="ECO:0000313" key="15">
    <source>
        <dbReference type="EMBL" id="PVD36415.1"/>
    </source>
</evidence>
<reference evidence="15 16" key="1">
    <citation type="submission" date="2018-04" db="EMBL/GenBank/DDBJ databases">
        <title>The genome of golden apple snail Pomacea canaliculata provides insight into stress tolerance and invasive adaptation.</title>
        <authorList>
            <person name="Liu C."/>
            <person name="Liu B."/>
            <person name="Ren Y."/>
            <person name="Zhang Y."/>
            <person name="Wang H."/>
            <person name="Li S."/>
            <person name="Jiang F."/>
            <person name="Yin L."/>
            <person name="Zhang G."/>
            <person name="Qian W."/>
            <person name="Fan W."/>
        </authorList>
    </citation>
    <scope>NUCLEOTIDE SEQUENCE [LARGE SCALE GENOMIC DNA]</scope>
    <source>
        <strain evidence="15">SZHN2017</strain>
        <tissue evidence="15">Muscle</tissue>
    </source>
</reference>
<dbReference type="GO" id="GO:0008270">
    <property type="term" value="F:zinc ion binding"/>
    <property type="evidence" value="ECO:0007669"/>
    <property type="project" value="UniProtKB-KW"/>
</dbReference>
<evidence type="ECO:0000256" key="13">
    <source>
        <dbReference type="SAM" id="MobiDB-lite"/>
    </source>
</evidence>
<feature type="domain" description="C2H2-type" evidence="14">
    <location>
        <begin position="493"/>
        <end position="520"/>
    </location>
</feature>
<dbReference type="Proteomes" id="UP000245119">
    <property type="component" value="Linkage Group LG2"/>
</dbReference>
<feature type="region of interest" description="Disordered" evidence="13">
    <location>
        <begin position="593"/>
        <end position="622"/>
    </location>
</feature>
<evidence type="ECO:0000256" key="6">
    <source>
        <dbReference type="ARBA" id="ARBA00022771"/>
    </source>
</evidence>
<keyword evidence="6 12" id="KW-0863">Zinc-finger</keyword>
<dbReference type="SMART" id="SM00355">
    <property type="entry name" value="ZnF_C2H2"/>
    <property type="match status" value="3"/>
</dbReference>
<dbReference type="PROSITE" id="PS00028">
    <property type="entry name" value="ZINC_FINGER_C2H2_1"/>
    <property type="match status" value="2"/>
</dbReference>
<comment type="function">
    <text evidence="1">May be involved in transcriptional regulation.</text>
</comment>
<keyword evidence="9" id="KW-0238">DNA-binding</keyword>
<comment type="similarity">
    <text evidence="3">Belongs to the krueppel C2H2-type zinc-finger protein family.</text>
</comment>
<comment type="caution">
    <text evidence="15">The sequence shown here is derived from an EMBL/GenBank/DDBJ whole genome shotgun (WGS) entry which is preliminary data.</text>
</comment>
<keyword evidence="4" id="KW-0479">Metal-binding</keyword>
<evidence type="ECO:0000256" key="12">
    <source>
        <dbReference type="PROSITE-ProRule" id="PRU00042"/>
    </source>
</evidence>
<keyword evidence="8" id="KW-0805">Transcription regulation</keyword>
<dbReference type="GO" id="GO:0010468">
    <property type="term" value="P:regulation of gene expression"/>
    <property type="evidence" value="ECO:0007669"/>
    <property type="project" value="TreeGrafter"/>
</dbReference>
<dbReference type="Gene3D" id="3.30.160.60">
    <property type="entry name" value="Classic Zinc Finger"/>
    <property type="match status" value="3"/>
</dbReference>
<dbReference type="SUPFAM" id="SSF57667">
    <property type="entry name" value="beta-beta-alpha zinc fingers"/>
    <property type="match status" value="2"/>
</dbReference>
<evidence type="ECO:0000256" key="3">
    <source>
        <dbReference type="ARBA" id="ARBA00006991"/>
    </source>
</evidence>
<dbReference type="GO" id="GO:0003677">
    <property type="term" value="F:DNA binding"/>
    <property type="evidence" value="ECO:0007669"/>
    <property type="project" value="UniProtKB-KW"/>
</dbReference>
<dbReference type="PANTHER" id="PTHR16515:SF49">
    <property type="entry name" value="GASTRULA ZINC FINGER PROTEIN XLCGF49.1-LIKE-RELATED"/>
    <property type="match status" value="1"/>
</dbReference>
<dbReference type="PROSITE" id="PS50157">
    <property type="entry name" value="ZINC_FINGER_C2H2_2"/>
    <property type="match status" value="3"/>
</dbReference>
<dbReference type="GO" id="GO:0005634">
    <property type="term" value="C:nucleus"/>
    <property type="evidence" value="ECO:0007669"/>
    <property type="project" value="UniProtKB-SubCell"/>
</dbReference>
<keyword evidence="16" id="KW-1185">Reference proteome</keyword>
<evidence type="ECO:0000256" key="8">
    <source>
        <dbReference type="ARBA" id="ARBA00023015"/>
    </source>
</evidence>
<dbReference type="InterPro" id="IPR036236">
    <property type="entry name" value="Znf_C2H2_sf"/>
</dbReference>
<dbReference type="FunFam" id="3.30.160.60:FF:002343">
    <property type="entry name" value="Zinc finger protein 33A"/>
    <property type="match status" value="1"/>
</dbReference>
<evidence type="ECO:0000256" key="11">
    <source>
        <dbReference type="ARBA" id="ARBA00023242"/>
    </source>
</evidence>
<sequence length="622" mass="69415">MDIEGTDYSVNAVPDSVLRRLPTTAGLTELAQERQEDLDEKHCSDGTDRQLDTFLRTGQTAVSMTMDDANVVSKNVCAAGKLETVKSRQSVNKNAESPADVLFTNIGLFSHVKQGDTVEASDRNFFSECCDGNSTDWKSKCSSRISLEKIVHVNKAPNKRKEKNGILNTVDNKETSSFCLEKQRGGKKKKLKKTHCSGFPKRSSQEVVARIVAKMRATRMWSGVKKCAEKYCLCLEKPAYMQWCQLGHKEGLKYQNSTEDDKCRRQCSQCQGPLKMVCTTCFVSSKKDLKKDDSDSKTAHADMLPVEGTSSVISECDQGRPKLKLLEGKWKVSSRHREASEVHEPLSASNVWADTAYQTEDYLTDESDARPIVRCGSSRNNRLATYSGHVIPNPVSLSVDGAKGSTSLQVMEASPGETENVSFMAASGLLDSLAKHSAEQHEDSCVQGSKYDALEVESDAQTDVESEEALMADLEQVPDAERQSMAPKSEEKWDCSVCAKTFLSSDSFRKHRRTHNDPRPYRCRQCMASFSQSGSLSRHARLHERETPSARDKPFKCTFCGTTFTQASSLRRHMRVRAGAKACKGRRYQVRLSKPWERAPRQRRRRRRRGARCTTATSAGSS</sequence>
<keyword evidence="11" id="KW-0539">Nucleus</keyword>
<evidence type="ECO:0000313" key="16">
    <source>
        <dbReference type="Proteomes" id="UP000245119"/>
    </source>
</evidence>
<dbReference type="Pfam" id="PF00096">
    <property type="entry name" value="zf-C2H2"/>
    <property type="match status" value="1"/>
</dbReference>
<comment type="subcellular location">
    <subcellularLocation>
        <location evidence="2">Nucleus</location>
    </subcellularLocation>
</comment>
<evidence type="ECO:0000256" key="5">
    <source>
        <dbReference type="ARBA" id="ARBA00022737"/>
    </source>
</evidence>
<keyword evidence="7" id="KW-0862">Zinc</keyword>
<feature type="compositionally biased region" description="Basic residues" evidence="13">
    <location>
        <begin position="601"/>
        <end position="611"/>
    </location>
</feature>
<dbReference type="AlphaFoldDB" id="A0A2T7PSM4"/>
<keyword evidence="5" id="KW-0677">Repeat</keyword>
<evidence type="ECO:0000256" key="9">
    <source>
        <dbReference type="ARBA" id="ARBA00023125"/>
    </source>
</evidence>
<evidence type="ECO:0000256" key="7">
    <source>
        <dbReference type="ARBA" id="ARBA00022833"/>
    </source>
</evidence>
<feature type="domain" description="C2H2-type" evidence="14">
    <location>
        <begin position="521"/>
        <end position="548"/>
    </location>
</feature>
<evidence type="ECO:0000256" key="4">
    <source>
        <dbReference type="ARBA" id="ARBA00022723"/>
    </source>
</evidence>
<evidence type="ECO:0000259" key="14">
    <source>
        <dbReference type="PROSITE" id="PS50157"/>
    </source>
</evidence>
<evidence type="ECO:0000256" key="1">
    <source>
        <dbReference type="ARBA" id="ARBA00003767"/>
    </source>
</evidence>